<dbReference type="STRING" id="587909.SAMN05421810_1204"/>
<keyword evidence="2" id="KW-0255">Endonuclease</keyword>
<keyword evidence="3" id="KW-1185">Reference proteome</keyword>
<keyword evidence="2" id="KW-0540">Nuclease</keyword>
<keyword evidence="2" id="KW-0378">Hydrolase</keyword>
<dbReference type="GO" id="GO:0004519">
    <property type="term" value="F:endonuclease activity"/>
    <property type="evidence" value="ECO:0007669"/>
    <property type="project" value="UniProtKB-KW"/>
</dbReference>
<dbReference type="InterPro" id="IPR002711">
    <property type="entry name" value="HNH"/>
</dbReference>
<dbReference type="SMART" id="SM00507">
    <property type="entry name" value="HNHc"/>
    <property type="match status" value="1"/>
</dbReference>
<dbReference type="Pfam" id="PF01844">
    <property type="entry name" value="HNH"/>
    <property type="match status" value="1"/>
</dbReference>
<gene>
    <name evidence="2" type="ORF">SAMN05421810_1204</name>
</gene>
<reference evidence="3" key="1">
    <citation type="submission" date="2016-10" db="EMBL/GenBank/DDBJ databases">
        <authorList>
            <person name="Varghese N."/>
            <person name="Submissions S."/>
        </authorList>
    </citation>
    <scope>NUCLEOTIDE SEQUENCE [LARGE SCALE GENOMIC DNA]</scope>
    <source>
        <strain evidence="3">CGMCC 4.5579</strain>
    </source>
</reference>
<dbReference type="Gene3D" id="1.10.30.50">
    <property type="match status" value="1"/>
</dbReference>
<protein>
    <submittedName>
        <fullName evidence="2">HNH endonuclease</fullName>
    </submittedName>
</protein>
<dbReference type="AlphaFoldDB" id="A0A1I6B2Q0"/>
<evidence type="ECO:0000313" key="2">
    <source>
        <dbReference type="EMBL" id="SFQ75067.1"/>
    </source>
</evidence>
<dbReference type="PANTHER" id="PTHR33877">
    <property type="entry name" value="SLL1193 PROTEIN"/>
    <property type="match status" value="1"/>
</dbReference>
<dbReference type="GO" id="GO:0008270">
    <property type="term" value="F:zinc ion binding"/>
    <property type="evidence" value="ECO:0007669"/>
    <property type="project" value="InterPro"/>
</dbReference>
<dbReference type="Proteomes" id="UP000198727">
    <property type="component" value="Unassembled WGS sequence"/>
</dbReference>
<sequence>MRDAWERVGQSWVAVHDDLQLALFMRIGGNVLVEKEFADRRLADKVGPKECAPDGTILHGGGGFLVTEGLDDDAAERRAPSRKLRGQVLKRDDYRCVICGRRPRDHVDLELHVHHVIPWRMGGPTTEANLVTLCGACHKGLNPDYQPRVRELANLPGRAAPLDGTEHRADVQRYRELAERFFSCDDTPPTPQRHE</sequence>
<accession>A0A1I6B2Q0</accession>
<organism evidence="2 3">
    <name type="scientific">Amycolatopsis arida</name>
    <dbReference type="NCBI Taxonomy" id="587909"/>
    <lineage>
        <taxon>Bacteria</taxon>
        <taxon>Bacillati</taxon>
        <taxon>Actinomycetota</taxon>
        <taxon>Actinomycetes</taxon>
        <taxon>Pseudonocardiales</taxon>
        <taxon>Pseudonocardiaceae</taxon>
        <taxon>Amycolatopsis</taxon>
    </lineage>
</organism>
<dbReference type="InterPro" id="IPR003615">
    <property type="entry name" value="HNH_nuc"/>
</dbReference>
<evidence type="ECO:0000313" key="3">
    <source>
        <dbReference type="Proteomes" id="UP000198727"/>
    </source>
</evidence>
<name>A0A1I6B2Q0_9PSEU</name>
<dbReference type="PANTHER" id="PTHR33877:SF2">
    <property type="entry name" value="OS07G0170200 PROTEIN"/>
    <property type="match status" value="1"/>
</dbReference>
<dbReference type="CDD" id="cd00085">
    <property type="entry name" value="HNHc"/>
    <property type="match status" value="1"/>
</dbReference>
<dbReference type="InterPro" id="IPR052892">
    <property type="entry name" value="NA-targeting_endonuclease"/>
</dbReference>
<dbReference type="GO" id="GO:0003676">
    <property type="term" value="F:nucleic acid binding"/>
    <property type="evidence" value="ECO:0007669"/>
    <property type="project" value="InterPro"/>
</dbReference>
<feature type="domain" description="HNH nuclease" evidence="1">
    <location>
        <begin position="83"/>
        <end position="139"/>
    </location>
</feature>
<proteinExistence type="predicted"/>
<dbReference type="EMBL" id="FOWW01000020">
    <property type="protein sequence ID" value="SFQ75067.1"/>
    <property type="molecule type" value="Genomic_DNA"/>
</dbReference>
<evidence type="ECO:0000259" key="1">
    <source>
        <dbReference type="SMART" id="SM00507"/>
    </source>
</evidence>